<feature type="transmembrane region" description="Helical" evidence="1">
    <location>
        <begin position="150"/>
        <end position="169"/>
    </location>
</feature>
<evidence type="ECO:0000313" key="5">
    <source>
        <dbReference type="Proteomes" id="UP000030905"/>
    </source>
</evidence>
<dbReference type="GeneID" id="93072700"/>
<dbReference type="EMBL" id="CP009268">
    <property type="protein sequence ID" value="AJA50549.1"/>
    <property type="molecule type" value="Genomic_DNA"/>
</dbReference>
<organism evidence="2 5">
    <name type="scientific">Clostridium pasteurianum DSM 525 = ATCC 6013</name>
    <dbReference type="NCBI Taxonomy" id="1262449"/>
    <lineage>
        <taxon>Bacteria</taxon>
        <taxon>Bacillati</taxon>
        <taxon>Bacillota</taxon>
        <taxon>Clostridia</taxon>
        <taxon>Eubacteriales</taxon>
        <taxon>Clostridiaceae</taxon>
        <taxon>Clostridium</taxon>
    </lineage>
</organism>
<dbReference type="KEGG" id="cpae:CPAST_c04610"/>
<feature type="transmembrane region" description="Helical" evidence="1">
    <location>
        <begin position="39"/>
        <end position="59"/>
    </location>
</feature>
<dbReference type="PANTHER" id="PTHR41309:SF2">
    <property type="entry name" value="MEMBRANE PROTEIN"/>
    <property type="match status" value="1"/>
</dbReference>
<dbReference type="KEGG" id="cpat:CLPA_c04610"/>
<gene>
    <name evidence="2" type="ORF">CLPA_c04610</name>
    <name evidence="3" type="ORF">CP6013_02687</name>
</gene>
<evidence type="ECO:0000313" key="4">
    <source>
        <dbReference type="Proteomes" id="UP000028042"/>
    </source>
</evidence>
<dbReference type="AlphaFoldDB" id="A0A0H3IYH2"/>
<proteinExistence type="predicted"/>
<dbReference type="Proteomes" id="UP000028042">
    <property type="component" value="Unassembled WGS sequence"/>
</dbReference>
<dbReference type="eggNOG" id="ENOG5032TX7">
    <property type="taxonomic scope" value="Bacteria"/>
</dbReference>
<dbReference type="PATRIC" id="fig|1262449.3.peg.352"/>
<keyword evidence="1" id="KW-0472">Membrane</keyword>
<keyword evidence="1" id="KW-0812">Transmembrane</keyword>
<keyword evidence="1" id="KW-1133">Transmembrane helix</keyword>
<feature type="transmembrane region" description="Helical" evidence="1">
    <location>
        <begin position="80"/>
        <end position="100"/>
    </location>
</feature>
<accession>A0A0H3IYH2</accession>
<evidence type="ECO:0000313" key="3">
    <source>
        <dbReference type="EMBL" id="KRU13439.1"/>
    </source>
</evidence>
<reference evidence="2 5" key="1">
    <citation type="journal article" date="2015" name="Genome Announc.">
        <title>Complete Genome Sequence of the Nitrogen-Fixing and Solvent-Producing Clostridium pasteurianum DSM 525.</title>
        <authorList>
            <person name="Poehlein A."/>
            <person name="Grosse-Honebrink A."/>
            <person name="Zhang Y."/>
            <person name="Minton N.P."/>
            <person name="Daniel R."/>
        </authorList>
    </citation>
    <scope>NUCLEOTIDE SEQUENCE [LARGE SCALE GENOMIC DNA]</scope>
    <source>
        <strain evidence="2">DSM 525</strain>
        <strain evidence="5">DSM 525 / ATCC 6013</strain>
    </source>
</reference>
<dbReference type="EMBL" id="JPGY02000001">
    <property type="protein sequence ID" value="KRU13439.1"/>
    <property type="molecule type" value="Genomic_DNA"/>
</dbReference>
<protein>
    <submittedName>
        <fullName evidence="2">ABC-2 family transporter protein</fullName>
    </submittedName>
    <submittedName>
        <fullName evidence="3">ABC-2 membrane transporter-like protein</fullName>
    </submittedName>
</protein>
<dbReference type="PANTHER" id="PTHR41309">
    <property type="entry name" value="MEMBRANE PROTEIN-RELATED"/>
    <property type="match status" value="1"/>
</dbReference>
<dbReference type="RefSeq" id="WP_004455142.1">
    <property type="nucleotide sequence ID" value="NZ_ANZB01000001.1"/>
</dbReference>
<feature type="transmembrane region" description="Helical" evidence="1">
    <location>
        <begin position="189"/>
        <end position="214"/>
    </location>
</feature>
<feature type="transmembrane region" description="Helical" evidence="1">
    <location>
        <begin position="16"/>
        <end position="33"/>
    </location>
</feature>
<sequence>MVNLILKDILVQKKPFVFFIVFAVIMNSLYSHMDASYVNVIFIMLPVMIIIGCVTNMSIKDEKAENMINSLPVKRIDIILAKYLSVFIFIFIASIIIFVSSSAMNFMGIIHLERLMNFKDVEICAIITIFISSLYFPINFKLGYTNSRYILMSLYMCIFFIPLAIEKLIGDKVKVTPEFIVYINNAPNWQIVSFVICILAIVMIVSFFISYFLYKNKDLA</sequence>
<reference evidence="3 4" key="3">
    <citation type="journal article" name="Genome Announc.">
        <title>Improved Draft Genome Sequence of Clostridium pasteurianum Strain ATCC 6013 (DSM 525) Using a Hybrid Next-Generation Sequencing Approach.</title>
        <authorList>
            <person name="Pyne M.E."/>
            <person name="Utturkar S."/>
            <person name="Brown S.D."/>
            <person name="Moo-Young M."/>
            <person name="Chung D.A."/>
            <person name="Chou C.P."/>
        </authorList>
    </citation>
    <scope>NUCLEOTIDE SEQUENCE [LARGE SCALE GENOMIC DNA]</scope>
    <source>
        <strain evidence="3 4">ATCC 6013</strain>
    </source>
</reference>
<keyword evidence="5" id="KW-1185">Reference proteome</keyword>
<reference evidence="3" key="2">
    <citation type="submission" date="2015-10" db="EMBL/GenBank/DDBJ databases">
        <title>Improved Draft Genome Sequence of Clostridium pasteurianum Strain ATCC 6013 (DSM 525) Using a Hybrid Next-Generation Sequencing Approach.</title>
        <authorList>
            <person name="Pyne M.E."/>
            <person name="Utturkar S.M."/>
            <person name="Brown S.D."/>
            <person name="Moo-Young M."/>
            <person name="Chung D.A."/>
            <person name="Chou P.C."/>
        </authorList>
    </citation>
    <scope>NUCLEOTIDE SEQUENCE</scope>
    <source>
        <strain evidence="3">ATCC 6013</strain>
    </source>
</reference>
<dbReference type="Proteomes" id="UP000030905">
    <property type="component" value="Chromosome"/>
</dbReference>
<evidence type="ECO:0000256" key="1">
    <source>
        <dbReference type="SAM" id="Phobius"/>
    </source>
</evidence>
<feature type="transmembrane region" description="Helical" evidence="1">
    <location>
        <begin position="120"/>
        <end position="138"/>
    </location>
</feature>
<name>A0A0H3IYH2_CLOPA</name>
<dbReference type="InterPro" id="IPR025699">
    <property type="entry name" value="ABC2_memb-like"/>
</dbReference>
<dbReference type="Pfam" id="PF13346">
    <property type="entry name" value="ABC2_membrane_5"/>
    <property type="match status" value="1"/>
</dbReference>
<evidence type="ECO:0000313" key="2">
    <source>
        <dbReference type="EMBL" id="AJA50549.1"/>
    </source>
</evidence>